<feature type="domain" description="Ap4A phosphorylase 1/2 N-terminal" evidence="3">
    <location>
        <begin position="139"/>
        <end position="238"/>
    </location>
</feature>
<dbReference type="Pfam" id="PF19327">
    <property type="entry name" value="Ap4A_phos_N"/>
    <property type="match status" value="2"/>
</dbReference>
<gene>
    <name evidence="4" type="ORF">Agub_g7909</name>
</gene>
<feature type="compositionally biased region" description="Low complexity" evidence="1">
    <location>
        <begin position="279"/>
        <end position="297"/>
    </location>
</feature>
<evidence type="ECO:0000313" key="5">
    <source>
        <dbReference type="Proteomes" id="UP001054857"/>
    </source>
</evidence>
<dbReference type="Gene3D" id="3.30.428.70">
    <property type="match status" value="2"/>
</dbReference>
<feature type="domain" description="ATP adenylyltransferase C-terminal" evidence="2">
    <location>
        <begin position="436"/>
        <end position="592"/>
    </location>
</feature>
<evidence type="ECO:0000259" key="2">
    <source>
        <dbReference type="Pfam" id="PF09830"/>
    </source>
</evidence>
<feature type="region of interest" description="Disordered" evidence="1">
    <location>
        <begin position="378"/>
        <end position="405"/>
    </location>
</feature>
<accession>A0AAD3HMP7</accession>
<dbReference type="InterPro" id="IPR019200">
    <property type="entry name" value="ATP_adenylylTrfase_C"/>
</dbReference>
<keyword evidence="5" id="KW-1185">Reference proteome</keyword>
<dbReference type="EMBL" id="BMAR01000013">
    <property type="protein sequence ID" value="GFR46338.1"/>
    <property type="molecule type" value="Genomic_DNA"/>
</dbReference>
<feature type="domain" description="Ap4A phosphorylase 1/2 N-terminal" evidence="3">
    <location>
        <begin position="296"/>
        <end position="380"/>
    </location>
</feature>
<protein>
    <submittedName>
        <fullName evidence="4">Uncharacterized protein</fullName>
    </submittedName>
</protein>
<dbReference type="GO" id="GO:0009164">
    <property type="term" value="P:nucleoside catabolic process"/>
    <property type="evidence" value="ECO:0007669"/>
    <property type="project" value="TreeGrafter"/>
</dbReference>
<feature type="compositionally biased region" description="Low complexity" evidence="1">
    <location>
        <begin position="489"/>
        <end position="510"/>
    </location>
</feature>
<evidence type="ECO:0000256" key="1">
    <source>
        <dbReference type="SAM" id="MobiDB-lite"/>
    </source>
</evidence>
<dbReference type="GO" id="GO:0008796">
    <property type="term" value="F:bis(5'-nucleosyl)-tetraphosphatase activity"/>
    <property type="evidence" value="ECO:0007669"/>
    <property type="project" value="TreeGrafter"/>
</dbReference>
<dbReference type="Pfam" id="PF09830">
    <property type="entry name" value="ATP_transf"/>
    <property type="match status" value="1"/>
</dbReference>
<dbReference type="InterPro" id="IPR053364">
    <property type="entry name" value="Fork-head_TF_regulator"/>
</dbReference>
<dbReference type="Proteomes" id="UP001054857">
    <property type="component" value="Unassembled WGS sequence"/>
</dbReference>
<comment type="caution">
    <text evidence="4">The sequence shown here is derived from an EMBL/GenBank/DDBJ whole genome shotgun (WGS) entry which is preliminary data.</text>
</comment>
<reference evidence="4 5" key="1">
    <citation type="journal article" date="2021" name="Sci. Rep.">
        <title>Genome sequencing of the multicellular alga Astrephomene provides insights into convergent evolution of germ-soma differentiation.</title>
        <authorList>
            <person name="Yamashita S."/>
            <person name="Yamamoto K."/>
            <person name="Matsuzaki R."/>
            <person name="Suzuki S."/>
            <person name="Yamaguchi H."/>
            <person name="Hirooka S."/>
            <person name="Minakuchi Y."/>
            <person name="Miyagishima S."/>
            <person name="Kawachi M."/>
            <person name="Toyoda A."/>
            <person name="Nozaki H."/>
        </authorList>
    </citation>
    <scope>NUCLEOTIDE SEQUENCE [LARGE SCALE GENOMIC DNA]</scope>
    <source>
        <strain evidence="4 5">NIES-4017</strain>
    </source>
</reference>
<dbReference type="PANTHER" id="PTHR42746">
    <property type="entry name" value="DIADENOSINE 5',5'''-P1,P4-TETRAPHOSPHATE PHOSPHORYLASE"/>
    <property type="match status" value="1"/>
</dbReference>
<dbReference type="GO" id="GO:0004780">
    <property type="term" value="F:sulfate adenylyltransferase (ADP) activity"/>
    <property type="evidence" value="ECO:0007669"/>
    <property type="project" value="TreeGrafter"/>
</dbReference>
<dbReference type="InterPro" id="IPR036265">
    <property type="entry name" value="HIT-like_sf"/>
</dbReference>
<organism evidence="4 5">
    <name type="scientific">Astrephomene gubernaculifera</name>
    <dbReference type="NCBI Taxonomy" id="47775"/>
    <lineage>
        <taxon>Eukaryota</taxon>
        <taxon>Viridiplantae</taxon>
        <taxon>Chlorophyta</taxon>
        <taxon>core chlorophytes</taxon>
        <taxon>Chlorophyceae</taxon>
        <taxon>CS clade</taxon>
        <taxon>Chlamydomonadales</taxon>
        <taxon>Astrephomenaceae</taxon>
        <taxon>Astrephomene</taxon>
    </lineage>
</organism>
<evidence type="ECO:0000259" key="3">
    <source>
        <dbReference type="Pfam" id="PF19327"/>
    </source>
</evidence>
<dbReference type="SUPFAM" id="SSF54197">
    <property type="entry name" value="HIT-like"/>
    <property type="match status" value="1"/>
</dbReference>
<feature type="region of interest" description="Disordered" evidence="1">
    <location>
        <begin position="479"/>
        <end position="510"/>
    </location>
</feature>
<dbReference type="GO" id="GO:0009165">
    <property type="term" value="P:nucleotide biosynthetic process"/>
    <property type="evidence" value="ECO:0007669"/>
    <property type="project" value="TreeGrafter"/>
</dbReference>
<feature type="region of interest" description="Disordered" evidence="1">
    <location>
        <begin position="188"/>
        <end position="227"/>
    </location>
</feature>
<dbReference type="InterPro" id="IPR045759">
    <property type="entry name" value="Ap4A_phos1/2_N"/>
</dbReference>
<dbReference type="PANTHER" id="PTHR42746:SF2">
    <property type="entry name" value="DIADENOSINE 5',5'''-P1,P4-TETRAPHOSPHATE PHOSPHORYLASE 2-RELATED"/>
    <property type="match status" value="1"/>
</dbReference>
<dbReference type="AlphaFoldDB" id="A0AAD3HMP7"/>
<dbReference type="GO" id="GO:0003877">
    <property type="term" value="F:ATP:ADP adenylyltransferase activity"/>
    <property type="evidence" value="ECO:0007669"/>
    <property type="project" value="InterPro"/>
</dbReference>
<sequence length="593" mass="63115">MITAATSCALRFRGYQPRREVGQRLPNATAWSRVGASSSSSSNTSATGSRSYCYCAANENSSIGRTWSSSSCYRSSSDYPINRKFIVTQRHVSCFCTTRTSDSSVAAAMSPMTAPMSSGSVVRPDCCTTMVDGTAAAAGADLWREVVAVYDRAQASGACSKTETKAEMFHDSQLGVDFVLRVATALKAKPQGPPTQGSPSKVPGEQSGKGPQPAASPKPAWRNPFLPPEPELFVRHLGPYGQQYDMDSPPVRHVGHRYDPQGDPPQLTAVPAVQPSPPQHQHQQQEQQQQQQQLLQESEPEHSLVLNKFNVVRHHVLVITRQFRSQAEPLYGGDLAAAMEVLQAMPRGGVAFYNCGPHSGRSQPHKHMQVVPLPFLEEEEEGQRQGEGQGAQQQQQHAGGERSAEAPVHRLVMQAAAEAAAAGGGAAALQPFALRQVPYECYAALLPESPTPDQLESTFNSLLQLCHPGYSYNANSNSGSNGSGGAGGSSSNISGASAANGSGDASGSRSNISGADGAIAATATTTAPQDVSYNVLLTRSWMMLVPRRAERCGPLALNSLAFAGTILVRSEDELDFVRQSGPAWILSQVGVPW</sequence>
<evidence type="ECO:0000313" key="4">
    <source>
        <dbReference type="EMBL" id="GFR46338.1"/>
    </source>
</evidence>
<dbReference type="InterPro" id="IPR043171">
    <property type="entry name" value="Ap4A_phos1/2-like"/>
</dbReference>
<proteinExistence type="predicted"/>
<feature type="region of interest" description="Disordered" evidence="1">
    <location>
        <begin position="240"/>
        <end position="299"/>
    </location>
</feature>
<name>A0AAD3HMP7_9CHLO</name>